<dbReference type="RefSeq" id="WP_141422686.1">
    <property type="nucleotide sequence ID" value="NZ_VIAR01000016.1"/>
</dbReference>
<accession>A0A507Z7V8</accession>
<evidence type="ECO:0000313" key="2">
    <source>
        <dbReference type="Proteomes" id="UP000317169"/>
    </source>
</evidence>
<name>A0A507Z7V8_9FLAO</name>
<comment type="caution">
    <text evidence="1">The sequence shown here is derived from an EMBL/GenBank/DDBJ whole genome shotgun (WGS) entry which is preliminary data.</text>
</comment>
<reference evidence="1 2" key="1">
    <citation type="submission" date="2019-06" db="EMBL/GenBank/DDBJ databases">
        <title>Flavibacter putida gen. nov., sp. nov., a novel marine bacterium of the family Flavobacteriaceae isolated from coastal seawater.</title>
        <authorList>
            <person name="Feng X."/>
        </authorList>
    </citation>
    <scope>NUCLEOTIDE SEQUENCE [LARGE SCALE GENOMIC DNA]</scope>
    <source>
        <strain evidence="1 2">PLHSN227</strain>
    </source>
</reference>
<sequence>MASQESFIKIKGNIEGLSFYKGADGAYYVRSKGGIDKNRIKNDPAFKRTRENGREFAHINTSGKLLRRAIANLLASVRDRTKSYRLTQVLSRIKNLDTTSNRGERKVHIGMQTPEGKDQLRFFDFNQSAGLDQVLKKEYSLDATNGQVDLLEFNPELNLKAPEGATHVKFQAGHLKFDFETGESDLVLSNTEQLELDENETDVHLIFGSVPTGNGLDYYFLKVEFQQQLNGTFYMLNNGAHNALQIIEVV</sequence>
<proteinExistence type="predicted"/>
<keyword evidence="2" id="KW-1185">Reference proteome</keyword>
<dbReference type="EMBL" id="VIAR01000016">
    <property type="protein sequence ID" value="TQD33806.1"/>
    <property type="molecule type" value="Genomic_DNA"/>
</dbReference>
<evidence type="ECO:0000313" key="1">
    <source>
        <dbReference type="EMBL" id="TQD33806.1"/>
    </source>
</evidence>
<dbReference type="AlphaFoldDB" id="A0A507Z7V8"/>
<dbReference type="Proteomes" id="UP000317169">
    <property type="component" value="Unassembled WGS sequence"/>
</dbReference>
<protein>
    <submittedName>
        <fullName evidence="1">Uncharacterized protein</fullName>
    </submittedName>
</protein>
<organism evidence="1 2">
    <name type="scientific">Haloflavibacter putidus</name>
    <dbReference type="NCBI Taxonomy" id="2576776"/>
    <lineage>
        <taxon>Bacteria</taxon>
        <taxon>Pseudomonadati</taxon>
        <taxon>Bacteroidota</taxon>
        <taxon>Flavobacteriia</taxon>
        <taxon>Flavobacteriales</taxon>
        <taxon>Flavobacteriaceae</taxon>
        <taxon>Haloflavibacter</taxon>
    </lineage>
</organism>
<gene>
    <name evidence="1" type="ORF">FKR84_12670</name>
</gene>
<dbReference type="OrthoDB" id="645138at2"/>